<dbReference type="PROSITE" id="PS51257">
    <property type="entry name" value="PROKAR_LIPOPROTEIN"/>
    <property type="match status" value="1"/>
</dbReference>
<proteinExistence type="predicted"/>
<dbReference type="Proteomes" id="UP000831390">
    <property type="component" value="Chromosome"/>
</dbReference>
<evidence type="ECO:0000313" key="1">
    <source>
        <dbReference type="EMBL" id="UOE34339.1"/>
    </source>
</evidence>
<keyword evidence="2" id="KW-1185">Reference proteome</keyword>
<protein>
    <recommendedName>
        <fullName evidence="3">Lipoprotein</fullName>
    </recommendedName>
</protein>
<evidence type="ECO:0000313" key="2">
    <source>
        <dbReference type="Proteomes" id="UP000831390"/>
    </source>
</evidence>
<sequence>MMTSQRLRSWGLGTAGLLLAACDDGPEVRFVQPFPAQAADMAVFPARHRGVYTAADVGKSLCIGRTAVWRQELQRVMSTRRQADSALRYHLRADTTYEQEGRLHYVHLVGRDSVRDSWLWTDTIFTLAGTEAGKLRRFQGRYYLNSPTDLKDKWKVERLEIDGLGLNWQTLGTDTLRLQVLAPGTVRYHREKGALTSIWLTPASREQARQVGRYAGLWETQETYQRRH</sequence>
<name>A0ABY4B5A4_9BACT</name>
<dbReference type="EMBL" id="CP094534">
    <property type="protein sequence ID" value="UOE34339.1"/>
    <property type="molecule type" value="Genomic_DNA"/>
</dbReference>
<gene>
    <name evidence="1" type="ORF">MTP16_01485</name>
</gene>
<organism evidence="1 2">
    <name type="scientific">Hymenobacter monticola</name>
    <dbReference type="NCBI Taxonomy" id="1705399"/>
    <lineage>
        <taxon>Bacteria</taxon>
        <taxon>Pseudomonadati</taxon>
        <taxon>Bacteroidota</taxon>
        <taxon>Cytophagia</taxon>
        <taxon>Cytophagales</taxon>
        <taxon>Hymenobacteraceae</taxon>
        <taxon>Hymenobacter</taxon>
    </lineage>
</organism>
<dbReference type="RefSeq" id="WP_243515282.1">
    <property type="nucleotide sequence ID" value="NZ_CP094534.1"/>
</dbReference>
<evidence type="ECO:0008006" key="3">
    <source>
        <dbReference type="Google" id="ProtNLM"/>
    </source>
</evidence>
<accession>A0ABY4B5A4</accession>
<reference evidence="1 2" key="1">
    <citation type="submission" date="2022-03" db="EMBL/GenBank/DDBJ databases">
        <title>Hymenobactersp. isolated from the air.</title>
        <authorList>
            <person name="Won M."/>
            <person name="Kwon S.-W."/>
        </authorList>
    </citation>
    <scope>NUCLEOTIDE SEQUENCE [LARGE SCALE GENOMIC DNA]</scope>
    <source>
        <strain evidence="1 2">KACC 22596</strain>
    </source>
</reference>